<dbReference type="InterPro" id="IPR000276">
    <property type="entry name" value="GPCR_Rhodpsn"/>
</dbReference>
<feature type="transmembrane region" description="Helical" evidence="7">
    <location>
        <begin position="257"/>
        <end position="280"/>
    </location>
</feature>
<accession>C3ZH27</accession>
<dbReference type="InterPro" id="IPR052921">
    <property type="entry name" value="GPCR1_Superfamily_Member"/>
</dbReference>
<evidence type="ECO:0000259" key="8">
    <source>
        <dbReference type="PROSITE" id="PS50262"/>
    </source>
</evidence>
<dbReference type="EMBL" id="GG666621">
    <property type="protein sequence ID" value="EEN48174.1"/>
    <property type="molecule type" value="Genomic_DNA"/>
</dbReference>
<dbReference type="STRING" id="7739.C3ZH27"/>
<sequence>MDNWTWPSDLDYNHSINDHDILSSSLTAKILQVCWLVPSLVLILGLNAIFIVAVVRSPSLWKPRFLLPVNLGVLDILLALVFIPSSLHNIVSESAIDSAFLCLTQCGVYFGTAECTMATLLVMAWDRYRAICDPFHYHDEDGIRWTGIRILAAWVFATATSVLCVVCTPITGLDIGYIQSSNLHCTFGDINATQHSSVVRTIQFTLGSFLLVSVALISFSYCQIYRETRRLNPGGHGGGLQGGGDSHRPWRTISIHLAILVIFSATGLLNGVIHAVMASGQQTAVLSVLKRVIQLVYMTVPSFTNPIIYGFRSEEIRAAVRRLFRRQERTNVTALVRRHRGANQDTTGHLRTVSQLEEVALRSDSPPARKAKMSRRPAEPDTPPDFPSDSDSDEHIAKTVVMKAIIEERTTSKQDTGDEDNMELPGYVSSPRP</sequence>
<keyword evidence="5" id="KW-0675">Receptor</keyword>
<evidence type="ECO:0000256" key="1">
    <source>
        <dbReference type="ARBA" id="ARBA00004370"/>
    </source>
</evidence>
<keyword evidence="5" id="KW-0807">Transducer</keyword>
<protein>
    <recommendedName>
        <fullName evidence="8">G-protein coupled receptors family 1 profile domain-containing protein</fullName>
    </recommendedName>
</protein>
<evidence type="ECO:0000256" key="6">
    <source>
        <dbReference type="SAM" id="MobiDB-lite"/>
    </source>
</evidence>
<dbReference type="eggNOG" id="ENOG502RDRC">
    <property type="taxonomic scope" value="Eukaryota"/>
</dbReference>
<dbReference type="PANTHER" id="PTHR26451:SF897">
    <property type="entry name" value="TRACE AMINE-ASSOCIATED RECEPTOR 5-LIKE"/>
    <property type="match status" value="1"/>
</dbReference>
<evidence type="ECO:0000313" key="9">
    <source>
        <dbReference type="EMBL" id="EEN48174.1"/>
    </source>
</evidence>
<dbReference type="SUPFAM" id="SSF81321">
    <property type="entry name" value="Family A G protein-coupled receptor-like"/>
    <property type="match status" value="1"/>
</dbReference>
<dbReference type="Gene3D" id="1.20.1070.10">
    <property type="entry name" value="Rhodopsin 7-helix transmembrane proteins"/>
    <property type="match status" value="1"/>
</dbReference>
<dbReference type="InParanoid" id="C3ZH27"/>
<dbReference type="InterPro" id="IPR017452">
    <property type="entry name" value="GPCR_Rhodpsn_7TM"/>
</dbReference>
<evidence type="ECO:0000256" key="5">
    <source>
        <dbReference type="RuleBase" id="RU000688"/>
    </source>
</evidence>
<keyword evidence="3 7" id="KW-1133">Transmembrane helix</keyword>
<keyword evidence="2 5" id="KW-0812">Transmembrane</keyword>
<name>C3ZH27_BRAFL</name>
<evidence type="ECO:0000256" key="3">
    <source>
        <dbReference type="ARBA" id="ARBA00022989"/>
    </source>
</evidence>
<feature type="region of interest" description="Disordered" evidence="6">
    <location>
        <begin position="360"/>
        <end position="433"/>
    </location>
</feature>
<feature type="transmembrane region" description="Helical" evidence="7">
    <location>
        <begin position="202"/>
        <end position="222"/>
    </location>
</feature>
<evidence type="ECO:0000256" key="4">
    <source>
        <dbReference type="ARBA" id="ARBA00023136"/>
    </source>
</evidence>
<feature type="transmembrane region" description="Helical" evidence="7">
    <location>
        <begin position="292"/>
        <end position="311"/>
    </location>
</feature>
<evidence type="ECO:0000256" key="7">
    <source>
        <dbReference type="SAM" id="Phobius"/>
    </source>
</evidence>
<dbReference type="PRINTS" id="PR00237">
    <property type="entry name" value="GPCRRHODOPSN"/>
</dbReference>
<feature type="transmembrane region" description="Helical" evidence="7">
    <location>
        <begin position="146"/>
        <end position="171"/>
    </location>
</feature>
<feature type="transmembrane region" description="Helical" evidence="7">
    <location>
        <begin position="107"/>
        <end position="125"/>
    </location>
</feature>
<dbReference type="GO" id="GO:0016020">
    <property type="term" value="C:membrane"/>
    <property type="evidence" value="ECO:0007669"/>
    <property type="project" value="UniProtKB-SubCell"/>
</dbReference>
<dbReference type="CDD" id="cd00637">
    <property type="entry name" value="7tm_classA_rhodopsin-like"/>
    <property type="match status" value="1"/>
</dbReference>
<dbReference type="AlphaFoldDB" id="C3ZH27"/>
<keyword evidence="5" id="KW-0297">G-protein coupled receptor</keyword>
<reference evidence="9" key="1">
    <citation type="journal article" date="2008" name="Nature">
        <title>The amphioxus genome and the evolution of the chordate karyotype.</title>
        <authorList>
            <consortium name="US DOE Joint Genome Institute (JGI-PGF)"/>
            <person name="Putnam N.H."/>
            <person name="Butts T."/>
            <person name="Ferrier D.E.K."/>
            <person name="Furlong R.F."/>
            <person name="Hellsten U."/>
            <person name="Kawashima T."/>
            <person name="Robinson-Rechavi M."/>
            <person name="Shoguchi E."/>
            <person name="Terry A."/>
            <person name="Yu J.-K."/>
            <person name="Benito-Gutierrez E.L."/>
            <person name="Dubchak I."/>
            <person name="Garcia-Fernandez J."/>
            <person name="Gibson-Brown J.J."/>
            <person name="Grigoriev I.V."/>
            <person name="Horton A.C."/>
            <person name="de Jong P.J."/>
            <person name="Jurka J."/>
            <person name="Kapitonov V.V."/>
            <person name="Kohara Y."/>
            <person name="Kuroki Y."/>
            <person name="Lindquist E."/>
            <person name="Lucas S."/>
            <person name="Osoegawa K."/>
            <person name="Pennacchio L.A."/>
            <person name="Salamov A.A."/>
            <person name="Satou Y."/>
            <person name="Sauka-Spengler T."/>
            <person name="Schmutz J."/>
            <person name="Shin-I T."/>
            <person name="Toyoda A."/>
            <person name="Bronner-Fraser M."/>
            <person name="Fujiyama A."/>
            <person name="Holland L.Z."/>
            <person name="Holland P.W.H."/>
            <person name="Satoh N."/>
            <person name="Rokhsar D.S."/>
        </authorList>
    </citation>
    <scope>NUCLEOTIDE SEQUENCE [LARGE SCALE GENOMIC DNA]</scope>
    <source>
        <strain evidence="9">S238N-H82</strain>
        <tissue evidence="9">Testes</tissue>
    </source>
</reference>
<comment type="subcellular location">
    <subcellularLocation>
        <location evidence="1">Membrane</location>
    </subcellularLocation>
</comment>
<proteinExistence type="inferred from homology"/>
<gene>
    <name evidence="9" type="ORF">BRAFLDRAFT_88114</name>
</gene>
<organism>
    <name type="scientific">Branchiostoma floridae</name>
    <name type="common">Florida lancelet</name>
    <name type="synonym">Amphioxus</name>
    <dbReference type="NCBI Taxonomy" id="7739"/>
    <lineage>
        <taxon>Eukaryota</taxon>
        <taxon>Metazoa</taxon>
        <taxon>Chordata</taxon>
        <taxon>Cephalochordata</taxon>
        <taxon>Leptocardii</taxon>
        <taxon>Amphioxiformes</taxon>
        <taxon>Branchiostomatidae</taxon>
        <taxon>Branchiostoma</taxon>
    </lineage>
</organism>
<feature type="transmembrane region" description="Helical" evidence="7">
    <location>
        <begin position="30"/>
        <end position="53"/>
    </location>
</feature>
<dbReference type="PANTHER" id="PTHR26451">
    <property type="entry name" value="G_PROTEIN_RECEP_F1_2 DOMAIN-CONTAINING PROTEIN"/>
    <property type="match status" value="1"/>
</dbReference>
<comment type="similarity">
    <text evidence="5">Belongs to the G-protein coupled receptor 1 family.</text>
</comment>
<dbReference type="GO" id="GO:0004930">
    <property type="term" value="F:G protein-coupled receptor activity"/>
    <property type="evidence" value="ECO:0007669"/>
    <property type="project" value="UniProtKB-KW"/>
</dbReference>
<feature type="transmembrane region" description="Helical" evidence="7">
    <location>
        <begin position="65"/>
        <end position="87"/>
    </location>
</feature>
<feature type="compositionally biased region" description="Basic and acidic residues" evidence="6">
    <location>
        <begin position="405"/>
        <end position="416"/>
    </location>
</feature>
<keyword evidence="4 7" id="KW-0472">Membrane</keyword>
<dbReference type="Pfam" id="PF00001">
    <property type="entry name" value="7tm_1"/>
    <property type="match status" value="1"/>
</dbReference>
<dbReference type="PROSITE" id="PS50262">
    <property type="entry name" value="G_PROTEIN_RECEP_F1_2"/>
    <property type="match status" value="1"/>
</dbReference>
<feature type="domain" description="G-protein coupled receptors family 1 profile" evidence="8">
    <location>
        <begin position="46"/>
        <end position="309"/>
    </location>
</feature>
<evidence type="ECO:0000256" key="2">
    <source>
        <dbReference type="ARBA" id="ARBA00022692"/>
    </source>
</evidence>
<dbReference type="PROSITE" id="PS00237">
    <property type="entry name" value="G_PROTEIN_RECEP_F1_1"/>
    <property type="match status" value="1"/>
</dbReference>